<dbReference type="OrthoDB" id="5599269at2759"/>
<organism evidence="2 3">
    <name type="scientific">Entomortierella parvispora</name>
    <dbReference type="NCBI Taxonomy" id="205924"/>
    <lineage>
        <taxon>Eukaryota</taxon>
        <taxon>Fungi</taxon>
        <taxon>Fungi incertae sedis</taxon>
        <taxon>Mucoromycota</taxon>
        <taxon>Mortierellomycotina</taxon>
        <taxon>Mortierellomycetes</taxon>
        <taxon>Mortierellales</taxon>
        <taxon>Mortierellaceae</taxon>
        <taxon>Entomortierella</taxon>
    </lineage>
</organism>
<dbReference type="InterPro" id="IPR027267">
    <property type="entry name" value="AH/BAR_dom_sf"/>
</dbReference>
<dbReference type="Gene3D" id="1.20.1270.60">
    <property type="entry name" value="Arfaptin homology (AH) domain/BAR domain"/>
    <property type="match status" value="1"/>
</dbReference>
<protein>
    <recommendedName>
        <fullName evidence="4">Eisosome component PIL1-domain-containing protein</fullName>
    </recommendedName>
</protein>
<feature type="region of interest" description="Disordered" evidence="1">
    <location>
        <begin position="366"/>
        <end position="489"/>
    </location>
</feature>
<dbReference type="GO" id="GO:0008289">
    <property type="term" value="F:lipid binding"/>
    <property type="evidence" value="ECO:0007669"/>
    <property type="project" value="TreeGrafter"/>
</dbReference>
<reference evidence="2" key="1">
    <citation type="submission" date="2021-11" db="EMBL/GenBank/DDBJ databases">
        <authorList>
            <person name="Herlambang A."/>
            <person name="Guo Y."/>
            <person name="Takashima Y."/>
            <person name="Nishizawa T."/>
        </authorList>
    </citation>
    <scope>NUCLEOTIDE SEQUENCE</scope>
    <source>
        <strain evidence="2">E1425</strain>
    </source>
</reference>
<reference evidence="2" key="2">
    <citation type="journal article" date="2022" name="Microbiol. Resour. Announc.">
        <title>Whole-Genome Sequence of Entomortierella parvispora E1425, a Mucoromycotan Fungus Associated with Burkholderiaceae-Related Endosymbiotic Bacteria.</title>
        <authorList>
            <person name="Herlambang A."/>
            <person name="Guo Y."/>
            <person name="Takashima Y."/>
            <person name="Narisawa K."/>
            <person name="Ohta H."/>
            <person name="Nishizawa T."/>
        </authorList>
    </citation>
    <scope>NUCLEOTIDE SEQUENCE</scope>
    <source>
        <strain evidence="2">E1425</strain>
    </source>
</reference>
<dbReference type="InterPro" id="IPR028245">
    <property type="entry name" value="PIL1/LSP1"/>
</dbReference>
<gene>
    <name evidence="2" type="ORF">EMPS_09542</name>
</gene>
<dbReference type="AlphaFoldDB" id="A0A9P3M0E2"/>
<dbReference type="Pfam" id="PF13805">
    <property type="entry name" value="Pil1"/>
    <property type="match status" value="1"/>
</dbReference>
<feature type="region of interest" description="Disordered" evidence="1">
    <location>
        <begin position="667"/>
        <end position="717"/>
    </location>
</feature>
<dbReference type="GO" id="GO:0070941">
    <property type="term" value="P:eisosome assembly"/>
    <property type="evidence" value="ECO:0007669"/>
    <property type="project" value="TreeGrafter"/>
</dbReference>
<feature type="compositionally biased region" description="Basic and acidic residues" evidence="1">
    <location>
        <begin position="682"/>
        <end position="701"/>
    </location>
</feature>
<evidence type="ECO:0000313" key="3">
    <source>
        <dbReference type="Proteomes" id="UP000827284"/>
    </source>
</evidence>
<feature type="region of interest" description="Disordered" evidence="1">
    <location>
        <begin position="602"/>
        <end position="637"/>
    </location>
</feature>
<feature type="compositionally biased region" description="Basic and acidic residues" evidence="1">
    <location>
        <begin position="287"/>
        <end position="306"/>
    </location>
</feature>
<feature type="compositionally biased region" description="Basic and acidic residues" evidence="1">
    <location>
        <begin position="390"/>
        <end position="410"/>
    </location>
</feature>
<feature type="region of interest" description="Disordered" evidence="1">
    <location>
        <begin position="241"/>
        <end position="306"/>
    </location>
</feature>
<dbReference type="GO" id="GO:0005886">
    <property type="term" value="C:plasma membrane"/>
    <property type="evidence" value="ECO:0007669"/>
    <property type="project" value="TreeGrafter"/>
</dbReference>
<feature type="compositionally biased region" description="Low complexity" evidence="1">
    <location>
        <begin position="277"/>
        <end position="286"/>
    </location>
</feature>
<proteinExistence type="predicted"/>
<accession>A0A9P3M0E2</accession>
<feature type="compositionally biased region" description="Low complexity" evidence="1">
    <location>
        <begin position="621"/>
        <end position="633"/>
    </location>
</feature>
<evidence type="ECO:0000313" key="2">
    <source>
        <dbReference type="EMBL" id="GJJ77183.1"/>
    </source>
</evidence>
<dbReference type="GO" id="GO:0006897">
    <property type="term" value="P:endocytosis"/>
    <property type="evidence" value="ECO:0007669"/>
    <property type="project" value="TreeGrafter"/>
</dbReference>
<dbReference type="GO" id="GO:0036286">
    <property type="term" value="C:eisosome filament"/>
    <property type="evidence" value="ECO:0007669"/>
    <property type="project" value="TreeGrafter"/>
</dbReference>
<dbReference type="PANTHER" id="PTHR31962:SF1">
    <property type="entry name" value="SPHINGOLIPID LONG CHAIN BASE-RESPONSIVE PROTEIN PIL1"/>
    <property type="match status" value="1"/>
</dbReference>
<dbReference type="Proteomes" id="UP000827284">
    <property type="component" value="Unassembled WGS sequence"/>
</dbReference>
<comment type="caution">
    <text evidence="2">The sequence shown here is derived from an EMBL/GenBank/DDBJ whole genome shotgun (WGS) entry which is preliminary data.</text>
</comment>
<sequence>MDLLNIRSHFHDGARQAAGTFMSPLTNAIGEQRRLVESLATVSKVRVEECKHMMSWGKCQTDDLADVLLKLNLLIRKISDYEICFGTQYEHFREKIKFLRTKDDTLCEMGRRQNDLQSKIYEASKSRLRSAKAILLQKELEAVQKEDAPTETKLHQLKRHLIKDAYLGQLDAIIELGKKMQIIGEHGKQLLEYIHVTEGSDSADDGEATEDILQEARIALENWSQYIVSVPQTVVVHPPPTVSVSEASPDTSEKTVAVSTGISEKELPDAPPLPPRSNSHGSSKSGRGSEEEPLSKEEALRRQEELELKKAMELSLASSKPVEEKFPELRDLNLTDEELRFVMDGDVVPEQLTKKLSIKLPLSAAEPTEVPPVPKVPRGPQMCLPEPVNDDTKSQNKDQEELENRSKDETAVIESVEGTAKKSKPLGSATLTRPKAQPLESMGAEQETPLESMGTGADEEVALESMGQDGHSGQDDQTVPFVPMPEVPPLEGVRHQKIMTNLKKKQQEQLMQLLQLDPSTPFPLSPELQYLQVAATPYPNSPELQYLQVANSPQAPVATTNFTPSTLSAAPGAVMMTGHGAGHSSSASGSYQAYKPSTTYVPQAAKQRNRQSMTPPPRDGTSPTPSSQQPPLSHNSTSNRYLLQQQRLKFLQEQKQQQQMYQAFYLTPYEQEGSPSSSDLMSKNEQEHAGPMESKDRRDYRYSMPPLSDNYTYKVEL</sequence>
<evidence type="ECO:0000256" key="1">
    <source>
        <dbReference type="SAM" id="MobiDB-lite"/>
    </source>
</evidence>
<name>A0A9P3M0E2_9FUNG</name>
<dbReference type="EMBL" id="BQFW01000013">
    <property type="protein sequence ID" value="GJJ77183.1"/>
    <property type="molecule type" value="Genomic_DNA"/>
</dbReference>
<keyword evidence="3" id="KW-1185">Reference proteome</keyword>
<evidence type="ECO:0008006" key="4">
    <source>
        <dbReference type="Google" id="ProtNLM"/>
    </source>
</evidence>
<dbReference type="PANTHER" id="PTHR31962">
    <property type="entry name" value="SPHINGOLIPID LONG CHAIN BASE-RESPONSIVE PROTEIN PIL1"/>
    <property type="match status" value="1"/>
</dbReference>